<sequence>MQMFIMVMTPPVRMSLRSLIPSHEHEDASFGNSVFTQLECFACYSSPMSLFPAAIWKDPPVDSMICLVIRLSSLLFFFLFFGSLANLNGCFSIGLLFCEY</sequence>
<reference evidence="2 3" key="1">
    <citation type="submission" date="2018-02" db="EMBL/GenBank/DDBJ databases">
        <title>The genomes of Aspergillus section Nigri reveals drivers in fungal speciation.</title>
        <authorList>
            <consortium name="DOE Joint Genome Institute"/>
            <person name="Vesth T.C."/>
            <person name="Nybo J."/>
            <person name="Theobald S."/>
            <person name="Brandl J."/>
            <person name="Frisvad J.C."/>
            <person name="Nielsen K.F."/>
            <person name="Lyhne E.K."/>
            <person name="Kogle M.E."/>
            <person name="Kuo A."/>
            <person name="Riley R."/>
            <person name="Clum A."/>
            <person name="Nolan M."/>
            <person name="Lipzen A."/>
            <person name="Salamov A."/>
            <person name="Henrissat B."/>
            <person name="Wiebenga A."/>
            <person name="De vries R.P."/>
            <person name="Grigoriev I.V."/>
            <person name="Mortensen U.H."/>
            <person name="Andersen M.R."/>
            <person name="Baker S.E."/>
        </authorList>
    </citation>
    <scope>NUCLEOTIDE SEQUENCE [LARGE SCALE GENOMIC DNA]</scope>
    <source>
        <strain evidence="2 3">CBS 313.89</strain>
    </source>
</reference>
<gene>
    <name evidence="2" type="ORF">BO72DRAFT_246384</name>
</gene>
<dbReference type="GeneID" id="63857309"/>
<evidence type="ECO:0000256" key="1">
    <source>
        <dbReference type="SAM" id="Phobius"/>
    </source>
</evidence>
<dbReference type="VEuPathDB" id="FungiDB:BO72DRAFT_246384"/>
<evidence type="ECO:0000313" key="3">
    <source>
        <dbReference type="Proteomes" id="UP000249789"/>
    </source>
</evidence>
<evidence type="ECO:0000313" key="2">
    <source>
        <dbReference type="EMBL" id="RAK73357.1"/>
    </source>
</evidence>
<proteinExistence type="predicted"/>
<protein>
    <submittedName>
        <fullName evidence="2">Uncharacterized protein</fullName>
    </submittedName>
</protein>
<keyword evidence="1" id="KW-1133">Transmembrane helix</keyword>
<dbReference type="EMBL" id="KZ824681">
    <property type="protein sequence ID" value="RAK73357.1"/>
    <property type="molecule type" value="Genomic_DNA"/>
</dbReference>
<feature type="transmembrane region" description="Helical" evidence="1">
    <location>
        <begin position="74"/>
        <end position="97"/>
    </location>
</feature>
<keyword evidence="3" id="KW-1185">Reference proteome</keyword>
<dbReference type="Proteomes" id="UP000249789">
    <property type="component" value="Unassembled WGS sequence"/>
</dbReference>
<name>A0A8G1RGE7_9EURO</name>
<dbReference type="RefSeq" id="XP_040797367.1">
    <property type="nucleotide sequence ID" value="XM_040939976.1"/>
</dbReference>
<keyword evidence="1" id="KW-0472">Membrane</keyword>
<dbReference type="AlphaFoldDB" id="A0A8G1RGE7"/>
<accession>A0A8G1RGE7</accession>
<organism evidence="2 3">
    <name type="scientific">Aspergillus fijiensis CBS 313.89</name>
    <dbReference type="NCBI Taxonomy" id="1448319"/>
    <lineage>
        <taxon>Eukaryota</taxon>
        <taxon>Fungi</taxon>
        <taxon>Dikarya</taxon>
        <taxon>Ascomycota</taxon>
        <taxon>Pezizomycotina</taxon>
        <taxon>Eurotiomycetes</taxon>
        <taxon>Eurotiomycetidae</taxon>
        <taxon>Eurotiales</taxon>
        <taxon>Aspergillaceae</taxon>
        <taxon>Aspergillus</taxon>
    </lineage>
</organism>
<keyword evidence="1" id="KW-0812">Transmembrane</keyword>